<dbReference type="Gene3D" id="3.40.50.300">
    <property type="entry name" value="P-loop containing nucleotide triphosphate hydrolases"/>
    <property type="match status" value="1"/>
</dbReference>
<dbReference type="RefSeq" id="WP_128384832.1">
    <property type="nucleotide sequence ID" value="NZ_CP035033.1"/>
</dbReference>
<sequence length="164" mass="18961">MNETGTLIFFSGKMGAGKSTYAKQLANELKAILLSEDDWLVALYPDEIQNFDDYILYSARLKPLLKSHVQSLLHSGVSVVMDFPGNTPKQRAWFKELFDESQIPHKLIYLQTDDSLCLQRLEKRRLESPERAQFDTETVFHQVNRYFQAPTEDEGFNIDIVLNK</sequence>
<keyword evidence="2" id="KW-1185">Reference proteome</keyword>
<evidence type="ECO:0000313" key="1">
    <source>
        <dbReference type="EMBL" id="QAB15311.1"/>
    </source>
</evidence>
<dbReference type="EMBL" id="CP035033">
    <property type="protein sequence ID" value="QAB15311.1"/>
    <property type="molecule type" value="Genomic_DNA"/>
</dbReference>
<dbReference type="AlphaFoldDB" id="A0A410H328"/>
<dbReference type="InterPro" id="IPR027417">
    <property type="entry name" value="P-loop_NTPase"/>
</dbReference>
<dbReference type="Proteomes" id="UP000285478">
    <property type="component" value="Chromosome"/>
</dbReference>
<protein>
    <submittedName>
        <fullName evidence="1">ATP-binding protein</fullName>
    </submittedName>
</protein>
<name>A0A410H328_9GAMM</name>
<dbReference type="GO" id="GO:0005524">
    <property type="term" value="F:ATP binding"/>
    <property type="evidence" value="ECO:0007669"/>
    <property type="project" value="UniProtKB-KW"/>
</dbReference>
<keyword evidence="1" id="KW-0547">Nucleotide-binding</keyword>
<dbReference type="SUPFAM" id="SSF52540">
    <property type="entry name" value="P-loop containing nucleoside triphosphate hydrolases"/>
    <property type="match status" value="1"/>
</dbReference>
<organism evidence="1 2">
    <name type="scientific">Hydrogenovibrio thermophilus</name>
    <dbReference type="NCBI Taxonomy" id="265883"/>
    <lineage>
        <taxon>Bacteria</taxon>
        <taxon>Pseudomonadati</taxon>
        <taxon>Pseudomonadota</taxon>
        <taxon>Gammaproteobacteria</taxon>
        <taxon>Thiotrichales</taxon>
        <taxon>Piscirickettsiaceae</taxon>
        <taxon>Hydrogenovibrio</taxon>
    </lineage>
</organism>
<proteinExistence type="predicted"/>
<reference evidence="1 2" key="1">
    <citation type="journal article" date="2018" name="Environ. Microbiol.">
        <title>Genomes of ubiquitous marine and hypersaline Hydrogenovibrio, Thiomicrorhabdus and Thiomicrospira spp. encode a diversity of mechanisms to sustain chemolithoautotrophy in heterogeneous environments.</title>
        <authorList>
            <person name="Scott K.M."/>
            <person name="Williams J."/>
            <person name="Porter C.M.B."/>
            <person name="Russel S."/>
            <person name="Harmer T.L."/>
            <person name="Paul J.H."/>
            <person name="Antonen K.M."/>
            <person name="Bridges M.K."/>
            <person name="Camper G.J."/>
            <person name="Campla C.K."/>
            <person name="Casella L.G."/>
            <person name="Chase E."/>
            <person name="Conrad J.W."/>
            <person name="Cruz M.C."/>
            <person name="Dunlap D.S."/>
            <person name="Duran L."/>
            <person name="Fahsbender E.M."/>
            <person name="Goldsmith D.B."/>
            <person name="Keeley R.F."/>
            <person name="Kondoff M.R."/>
            <person name="Kussy B.I."/>
            <person name="Lane M.K."/>
            <person name="Lawler S."/>
            <person name="Leigh B.A."/>
            <person name="Lewis C."/>
            <person name="Lostal L.M."/>
            <person name="Marking D."/>
            <person name="Mancera P.A."/>
            <person name="McClenthan E.C."/>
            <person name="McIntyre E.A."/>
            <person name="Mine J.A."/>
            <person name="Modi S."/>
            <person name="Moore B.D."/>
            <person name="Morgan W.A."/>
            <person name="Nelson K.M."/>
            <person name="Nguyen K.N."/>
            <person name="Ogburn N."/>
            <person name="Parrino D.G."/>
            <person name="Pedapudi A.D."/>
            <person name="Pelham R.P."/>
            <person name="Preece A.M."/>
            <person name="Rampersad E.A."/>
            <person name="Richardson J.C."/>
            <person name="Rodgers C.M."/>
            <person name="Schaffer B.L."/>
            <person name="Sheridan N.E."/>
            <person name="Solone M.R."/>
            <person name="Staley Z.R."/>
            <person name="Tabuchi M."/>
            <person name="Waide R.J."/>
            <person name="Wanjugi P.W."/>
            <person name="Young S."/>
            <person name="Clum A."/>
            <person name="Daum C."/>
            <person name="Huntemann M."/>
            <person name="Ivanova N."/>
            <person name="Kyrpides N."/>
            <person name="Mikhailova N."/>
            <person name="Palaniappan K."/>
            <person name="Pillay M."/>
            <person name="Reddy T.B.K."/>
            <person name="Shapiro N."/>
            <person name="Stamatis D."/>
            <person name="Varghese N."/>
            <person name="Woyke T."/>
            <person name="Boden R."/>
            <person name="Freyermuth S.K."/>
            <person name="Kerfeld C.A."/>
        </authorList>
    </citation>
    <scope>NUCLEOTIDE SEQUENCE [LARGE SCALE GENOMIC DNA]</scope>
    <source>
        <strain evidence="1 2">JR-2</strain>
    </source>
</reference>
<dbReference type="KEGG" id="htr:EPV75_06330"/>
<evidence type="ECO:0000313" key="2">
    <source>
        <dbReference type="Proteomes" id="UP000285478"/>
    </source>
</evidence>
<keyword evidence="1" id="KW-0067">ATP-binding</keyword>
<accession>A0A410H328</accession>
<gene>
    <name evidence="1" type="ORF">EPV75_06330</name>
</gene>
<dbReference type="Pfam" id="PF13671">
    <property type="entry name" value="AAA_33"/>
    <property type="match status" value="1"/>
</dbReference>